<dbReference type="SUPFAM" id="SSF48056">
    <property type="entry name" value="Di-copper centre-containing domain"/>
    <property type="match status" value="1"/>
</dbReference>
<dbReference type="Proteomes" id="UP000015100">
    <property type="component" value="Unassembled WGS sequence"/>
</dbReference>
<keyword evidence="1" id="KW-0479">Metal-binding</keyword>
<dbReference type="PRINTS" id="PR00092">
    <property type="entry name" value="TYROSINASE"/>
</dbReference>
<accession>S8BUF7</accession>
<dbReference type="Pfam" id="PF00264">
    <property type="entry name" value="Tyrosinase"/>
    <property type="match status" value="1"/>
</dbReference>
<feature type="signal peptide" evidence="3">
    <location>
        <begin position="1"/>
        <end position="26"/>
    </location>
</feature>
<dbReference type="InterPro" id="IPR050316">
    <property type="entry name" value="Tyrosinase/Hemocyanin"/>
</dbReference>
<evidence type="ECO:0000313" key="5">
    <source>
        <dbReference type="EMBL" id="EPS38932.1"/>
    </source>
</evidence>
<keyword evidence="2" id="KW-0186">Copper</keyword>
<evidence type="ECO:0000256" key="2">
    <source>
        <dbReference type="ARBA" id="ARBA00023008"/>
    </source>
</evidence>
<dbReference type="PROSITE" id="PS00498">
    <property type="entry name" value="TYROSINASE_2"/>
    <property type="match status" value="1"/>
</dbReference>
<dbReference type="PANTHER" id="PTHR11474:SF126">
    <property type="entry name" value="TYROSINASE-LIKE PROTEIN TYR-1-RELATED"/>
    <property type="match status" value="1"/>
</dbReference>
<reference evidence="6" key="2">
    <citation type="submission" date="2013-04" db="EMBL/GenBank/DDBJ databases">
        <title>Genomic mechanisms accounting for the adaptation to parasitism in nematode-trapping fungi.</title>
        <authorList>
            <person name="Ahren D.G."/>
        </authorList>
    </citation>
    <scope>NUCLEOTIDE SEQUENCE [LARGE SCALE GENOMIC DNA]</scope>
    <source>
        <strain evidence="6">CBS 200.50</strain>
    </source>
</reference>
<gene>
    <name evidence="5" type="ORF">H072_7312</name>
</gene>
<protein>
    <recommendedName>
        <fullName evidence="4">Tyrosinase copper-binding domain-containing protein</fullName>
    </recommendedName>
</protein>
<proteinExistence type="predicted"/>
<dbReference type="OrthoDB" id="6132182at2759"/>
<dbReference type="EMBL" id="AQGS01000514">
    <property type="protein sequence ID" value="EPS38932.1"/>
    <property type="molecule type" value="Genomic_DNA"/>
</dbReference>
<keyword evidence="6" id="KW-1185">Reference proteome</keyword>
<name>S8BUF7_DACHA</name>
<dbReference type="PANTHER" id="PTHR11474">
    <property type="entry name" value="TYROSINASE FAMILY MEMBER"/>
    <property type="match status" value="1"/>
</dbReference>
<dbReference type="STRING" id="1284197.S8BUF7"/>
<evidence type="ECO:0000256" key="3">
    <source>
        <dbReference type="SAM" id="SignalP"/>
    </source>
</evidence>
<feature type="chain" id="PRO_5004561387" description="Tyrosinase copper-binding domain-containing protein" evidence="3">
    <location>
        <begin position="27"/>
        <end position="354"/>
    </location>
</feature>
<sequence length="354" mass="39612">MAIISKLTGILVLLNLILPLASLVGGSPTYSPWCSLKCKRPLIRKDWRALSTYEKGSYIKAVQCMGNKAKAKSISGIPGLKTRYDDFQGIHSVQTPFIHWVGHFILWHRYYIATYEKMLREVCGYDGAQPYWDWTVDNKSGKAMNKWPIFDNNTGFGGNGPYVDAPNPFSIPERSGGGCVPKGPFTLPNWSVNLGPGDSLAYNPRCLTRDFSAPMMKWATSDLYAWVMDVKKYEDFAYRLERQPDFTIPNVHGAGHFGVGGAAGTFGDVYASPGDPIFYLHHSTLDKMLWTWQKRKLPQRLYDVGGPVVPFDYQNLQGPNITLSFQIGLGKLAPNVTLGEIMNLQGDILCYDYV</sequence>
<organism evidence="5 6">
    <name type="scientific">Dactylellina haptotyla (strain CBS 200.50)</name>
    <name type="common">Nematode-trapping fungus</name>
    <name type="synonym">Monacrosporium haptotylum</name>
    <dbReference type="NCBI Taxonomy" id="1284197"/>
    <lineage>
        <taxon>Eukaryota</taxon>
        <taxon>Fungi</taxon>
        <taxon>Dikarya</taxon>
        <taxon>Ascomycota</taxon>
        <taxon>Pezizomycotina</taxon>
        <taxon>Orbiliomycetes</taxon>
        <taxon>Orbiliales</taxon>
        <taxon>Orbiliaceae</taxon>
        <taxon>Dactylellina</taxon>
    </lineage>
</organism>
<dbReference type="InterPro" id="IPR008922">
    <property type="entry name" value="Di-copper_centre_dom_sf"/>
</dbReference>
<reference evidence="5 6" key="1">
    <citation type="journal article" date="2013" name="PLoS Genet.">
        <title>Genomic mechanisms accounting for the adaptation to parasitism in nematode-trapping fungi.</title>
        <authorList>
            <person name="Meerupati T."/>
            <person name="Andersson K.M."/>
            <person name="Friman E."/>
            <person name="Kumar D."/>
            <person name="Tunlid A."/>
            <person name="Ahren D."/>
        </authorList>
    </citation>
    <scope>NUCLEOTIDE SEQUENCE [LARGE SCALE GENOMIC DNA]</scope>
    <source>
        <strain evidence="5 6">CBS 200.50</strain>
    </source>
</reference>
<evidence type="ECO:0000256" key="1">
    <source>
        <dbReference type="ARBA" id="ARBA00022723"/>
    </source>
</evidence>
<evidence type="ECO:0000313" key="6">
    <source>
        <dbReference type="Proteomes" id="UP000015100"/>
    </source>
</evidence>
<dbReference type="AlphaFoldDB" id="S8BUF7"/>
<dbReference type="HOGENOM" id="CLU_035914_2_0_1"/>
<dbReference type="GO" id="GO:0046872">
    <property type="term" value="F:metal ion binding"/>
    <property type="evidence" value="ECO:0007669"/>
    <property type="project" value="UniProtKB-KW"/>
</dbReference>
<keyword evidence="3" id="KW-0732">Signal</keyword>
<evidence type="ECO:0000259" key="4">
    <source>
        <dbReference type="PROSITE" id="PS00498"/>
    </source>
</evidence>
<dbReference type="GO" id="GO:0016491">
    <property type="term" value="F:oxidoreductase activity"/>
    <property type="evidence" value="ECO:0007669"/>
    <property type="project" value="InterPro"/>
</dbReference>
<dbReference type="OMA" id="WAWENDF"/>
<feature type="domain" description="Tyrosinase copper-binding" evidence="4">
    <location>
        <begin position="275"/>
        <end position="286"/>
    </location>
</feature>
<comment type="caution">
    <text evidence="5">The sequence shown here is derived from an EMBL/GenBank/DDBJ whole genome shotgun (WGS) entry which is preliminary data.</text>
</comment>
<dbReference type="eggNOG" id="ENOG502QV06">
    <property type="taxonomic scope" value="Eukaryota"/>
</dbReference>
<dbReference type="InterPro" id="IPR002227">
    <property type="entry name" value="Tyrosinase_Cu-bd"/>
</dbReference>
<dbReference type="Gene3D" id="1.10.1280.10">
    <property type="entry name" value="Di-copper center containing domain from catechol oxidase"/>
    <property type="match status" value="1"/>
</dbReference>